<organism evidence="6 7">
    <name type="scientific">Planosporangium thailandense</name>
    <dbReference type="NCBI Taxonomy" id="765197"/>
    <lineage>
        <taxon>Bacteria</taxon>
        <taxon>Bacillati</taxon>
        <taxon>Actinomycetota</taxon>
        <taxon>Actinomycetes</taxon>
        <taxon>Micromonosporales</taxon>
        <taxon>Micromonosporaceae</taxon>
        <taxon>Planosporangium</taxon>
    </lineage>
</organism>
<feature type="domain" description="HTH marR-type" evidence="5">
    <location>
        <begin position="3"/>
        <end position="135"/>
    </location>
</feature>
<evidence type="ECO:0000313" key="7">
    <source>
        <dbReference type="Proteomes" id="UP000722989"/>
    </source>
</evidence>
<evidence type="ECO:0000256" key="2">
    <source>
        <dbReference type="ARBA" id="ARBA00023125"/>
    </source>
</evidence>
<dbReference type="EMBL" id="JAATVY010000004">
    <property type="protein sequence ID" value="NJC69941.1"/>
    <property type="molecule type" value="Genomic_DNA"/>
</dbReference>
<dbReference type="RefSeq" id="WP_167924801.1">
    <property type="nucleotide sequence ID" value="NZ_JAATVY010000004.1"/>
</dbReference>
<dbReference type="InterPro" id="IPR036390">
    <property type="entry name" value="WH_DNA-bd_sf"/>
</dbReference>
<reference evidence="6 7" key="1">
    <citation type="submission" date="2020-03" db="EMBL/GenBank/DDBJ databases">
        <title>WGS of the type strain of Planosporangium spp.</title>
        <authorList>
            <person name="Thawai C."/>
        </authorList>
    </citation>
    <scope>NUCLEOTIDE SEQUENCE [LARGE SCALE GENOMIC DNA]</scope>
    <source>
        <strain evidence="6 7">TBRC 5610</strain>
    </source>
</reference>
<evidence type="ECO:0000313" key="6">
    <source>
        <dbReference type="EMBL" id="NJC69941.1"/>
    </source>
</evidence>
<dbReference type="PANTHER" id="PTHR33164">
    <property type="entry name" value="TRANSCRIPTIONAL REGULATOR, MARR FAMILY"/>
    <property type="match status" value="1"/>
</dbReference>
<feature type="region of interest" description="Disordered" evidence="4">
    <location>
        <begin position="141"/>
        <end position="164"/>
    </location>
</feature>
<keyword evidence="1" id="KW-0805">Transcription regulation</keyword>
<dbReference type="InterPro" id="IPR000835">
    <property type="entry name" value="HTH_MarR-typ"/>
</dbReference>
<name>A0ABX0XVT8_9ACTN</name>
<dbReference type="PROSITE" id="PS50995">
    <property type="entry name" value="HTH_MARR_2"/>
    <property type="match status" value="1"/>
</dbReference>
<keyword evidence="2" id="KW-0238">DNA-binding</keyword>
<accession>A0ABX0XVT8</accession>
<evidence type="ECO:0000259" key="5">
    <source>
        <dbReference type="PROSITE" id="PS50995"/>
    </source>
</evidence>
<keyword evidence="7" id="KW-1185">Reference proteome</keyword>
<dbReference type="Proteomes" id="UP000722989">
    <property type="component" value="Unassembled WGS sequence"/>
</dbReference>
<dbReference type="Gene3D" id="1.10.10.10">
    <property type="entry name" value="Winged helix-like DNA-binding domain superfamily/Winged helix DNA-binding domain"/>
    <property type="match status" value="1"/>
</dbReference>
<keyword evidence="3" id="KW-0804">Transcription</keyword>
<dbReference type="InterPro" id="IPR039422">
    <property type="entry name" value="MarR/SlyA-like"/>
</dbReference>
<feature type="compositionally biased region" description="Basic and acidic residues" evidence="4">
    <location>
        <begin position="141"/>
        <end position="153"/>
    </location>
</feature>
<evidence type="ECO:0000256" key="1">
    <source>
        <dbReference type="ARBA" id="ARBA00023015"/>
    </source>
</evidence>
<dbReference type="PROSITE" id="PS01117">
    <property type="entry name" value="HTH_MARR_1"/>
    <property type="match status" value="1"/>
</dbReference>
<dbReference type="SUPFAM" id="SSF46785">
    <property type="entry name" value="Winged helix' DNA-binding domain"/>
    <property type="match status" value="1"/>
</dbReference>
<dbReference type="PANTHER" id="PTHR33164:SF43">
    <property type="entry name" value="HTH-TYPE TRANSCRIPTIONAL REPRESSOR YETL"/>
    <property type="match status" value="1"/>
</dbReference>
<proteinExistence type="predicted"/>
<evidence type="ECO:0000256" key="4">
    <source>
        <dbReference type="SAM" id="MobiDB-lite"/>
    </source>
</evidence>
<gene>
    <name evidence="6" type="ORF">HC031_09470</name>
</gene>
<comment type="caution">
    <text evidence="6">The sequence shown here is derived from an EMBL/GenBank/DDBJ whole genome shotgun (WGS) entry which is preliminary data.</text>
</comment>
<dbReference type="SMART" id="SM00347">
    <property type="entry name" value="HTH_MARR"/>
    <property type="match status" value="1"/>
</dbReference>
<sequence>MDESKLIRLFTKTTKRMRDVAAHLLGPYDVRLGQNLLLEELWLTDGLTPGEAATRLGITGPTVVRMAQRMEETGLVTRRRDDRDGRLVRIYLTDRGRQLQEPIEVEFQQRDVRLLAGFSPQERAQLAGYLERILANLDSYDRDRQSTRDRAPDAQRPNRRMAAG</sequence>
<dbReference type="InterPro" id="IPR023187">
    <property type="entry name" value="Tscrpt_reg_MarR-type_CS"/>
</dbReference>
<dbReference type="InterPro" id="IPR036388">
    <property type="entry name" value="WH-like_DNA-bd_sf"/>
</dbReference>
<evidence type="ECO:0000256" key="3">
    <source>
        <dbReference type="ARBA" id="ARBA00023163"/>
    </source>
</evidence>
<dbReference type="Pfam" id="PF12802">
    <property type="entry name" value="MarR_2"/>
    <property type="match status" value="1"/>
</dbReference>
<dbReference type="PRINTS" id="PR00598">
    <property type="entry name" value="HTHMARR"/>
</dbReference>
<protein>
    <submittedName>
        <fullName evidence="6">MarR family transcriptional regulator</fullName>
    </submittedName>
</protein>